<dbReference type="AlphaFoldDB" id="A0A9N9I915"/>
<protein>
    <submittedName>
        <fullName evidence="1">17437_t:CDS:1</fullName>
    </submittedName>
</protein>
<feature type="non-terminal residue" evidence="1">
    <location>
        <position position="1"/>
    </location>
</feature>
<reference evidence="1" key="1">
    <citation type="submission" date="2021-06" db="EMBL/GenBank/DDBJ databases">
        <authorList>
            <person name="Kallberg Y."/>
            <person name="Tangrot J."/>
            <person name="Rosling A."/>
        </authorList>
    </citation>
    <scope>NUCLEOTIDE SEQUENCE</scope>
    <source>
        <strain evidence="1">IN212</strain>
    </source>
</reference>
<proteinExistence type="predicted"/>
<comment type="caution">
    <text evidence="1">The sequence shown here is derived from an EMBL/GenBank/DDBJ whole genome shotgun (WGS) entry which is preliminary data.</text>
</comment>
<organism evidence="1 2">
    <name type="scientific">Racocetra fulgida</name>
    <dbReference type="NCBI Taxonomy" id="60492"/>
    <lineage>
        <taxon>Eukaryota</taxon>
        <taxon>Fungi</taxon>
        <taxon>Fungi incertae sedis</taxon>
        <taxon>Mucoromycota</taxon>
        <taxon>Glomeromycotina</taxon>
        <taxon>Glomeromycetes</taxon>
        <taxon>Diversisporales</taxon>
        <taxon>Gigasporaceae</taxon>
        <taxon>Racocetra</taxon>
    </lineage>
</organism>
<dbReference type="Proteomes" id="UP000789396">
    <property type="component" value="Unassembled WGS sequence"/>
</dbReference>
<evidence type="ECO:0000313" key="2">
    <source>
        <dbReference type="Proteomes" id="UP000789396"/>
    </source>
</evidence>
<keyword evidence="2" id="KW-1185">Reference proteome</keyword>
<accession>A0A9N9I915</accession>
<dbReference type="EMBL" id="CAJVPZ010026885">
    <property type="protein sequence ID" value="CAG8726957.1"/>
    <property type="molecule type" value="Genomic_DNA"/>
</dbReference>
<evidence type="ECO:0000313" key="1">
    <source>
        <dbReference type="EMBL" id="CAG8726957.1"/>
    </source>
</evidence>
<name>A0A9N9I915_9GLOM</name>
<gene>
    <name evidence="1" type="ORF">RFULGI_LOCUS11845</name>
</gene>
<feature type="non-terminal residue" evidence="1">
    <location>
        <position position="255"/>
    </location>
</feature>
<dbReference type="OrthoDB" id="2476540at2759"/>
<sequence length="255" mass="29817">SDKKFRKLTRHLLARIKESSAITNKLQINDQLYQLYYNNYVVYDRGKKKTKVSKKDADFSYKPGGANNQLSMRSQSKMINIDMNDLTITEAEREKELIESDKEERVYYEEVLEDGNNKPLDDVNSLIENNTESISKVKGKGKLTNKGIEPKELSQIVEENNVSKDDCNIQSIELIHDQFRILYDHQREKNSPIFDVQTFIETIESREPKLKGLFNAFFLAMNLEGKNQQTKELLYKKVMLLCYQMARLRNKQISN</sequence>